<accession>A0ACC4C9N1</accession>
<keyword evidence="2" id="KW-1185">Reference proteome</keyword>
<reference evidence="1 2" key="1">
    <citation type="journal article" date="2024" name="Plant Biotechnol. J.">
        <title>Genome and CRISPR/Cas9 system of a widespread forest tree (Populus alba) in the world.</title>
        <authorList>
            <person name="Liu Y.J."/>
            <person name="Jiang P.F."/>
            <person name="Han X.M."/>
            <person name="Li X.Y."/>
            <person name="Wang H.M."/>
            <person name="Wang Y.J."/>
            <person name="Wang X.X."/>
            <person name="Zeng Q.Y."/>
        </authorList>
    </citation>
    <scope>NUCLEOTIDE SEQUENCE [LARGE SCALE GENOMIC DNA]</scope>
    <source>
        <strain evidence="2">cv. PAL-ZL1</strain>
    </source>
</reference>
<protein>
    <submittedName>
        <fullName evidence="1">Uncharacterized protein</fullName>
    </submittedName>
</protein>
<comment type="caution">
    <text evidence="1">The sequence shown here is derived from an EMBL/GenBank/DDBJ whole genome shotgun (WGS) entry which is preliminary data.</text>
</comment>
<evidence type="ECO:0000313" key="1">
    <source>
        <dbReference type="EMBL" id="KAL3591361.1"/>
    </source>
</evidence>
<evidence type="ECO:0000313" key="2">
    <source>
        <dbReference type="Proteomes" id="UP000309997"/>
    </source>
</evidence>
<organism evidence="1 2">
    <name type="scientific">Populus alba</name>
    <name type="common">White poplar</name>
    <dbReference type="NCBI Taxonomy" id="43335"/>
    <lineage>
        <taxon>Eukaryota</taxon>
        <taxon>Viridiplantae</taxon>
        <taxon>Streptophyta</taxon>
        <taxon>Embryophyta</taxon>
        <taxon>Tracheophyta</taxon>
        <taxon>Spermatophyta</taxon>
        <taxon>Magnoliopsida</taxon>
        <taxon>eudicotyledons</taxon>
        <taxon>Gunneridae</taxon>
        <taxon>Pentapetalae</taxon>
        <taxon>rosids</taxon>
        <taxon>fabids</taxon>
        <taxon>Malpighiales</taxon>
        <taxon>Salicaceae</taxon>
        <taxon>Saliceae</taxon>
        <taxon>Populus</taxon>
    </lineage>
</organism>
<dbReference type="EMBL" id="RCHU02000005">
    <property type="protein sequence ID" value="KAL3591361.1"/>
    <property type="molecule type" value="Genomic_DNA"/>
</dbReference>
<sequence>MTFILRNHLKKTGTGNSHLMQKKVKSPFQEHIPFTPGGVCYPAVSYMFTGHSMLVSHGEILLYPDFAQLYLSIAEASSLILARS</sequence>
<gene>
    <name evidence="1" type="ORF">D5086_010001</name>
</gene>
<dbReference type="Proteomes" id="UP000309997">
    <property type="component" value="Unassembled WGS sequence"/>
</dbReference>
<proteinExistence type="predicted"/>
<name>A0ACC4C9N1_POPAL</name>